<keyword evidence="2" id="KW-1185">Reference proteome</keyword>
<sequence>MESFDVFDLDLLDLSRSFFDFEIQNNNKQIKSQPICFSG</sequence>
<name>U7QD13_9CYAN</name>
<evidence type="ECO:0000313" key="1">
    <source>
        <dbReference type="EMBL" id="ERT05764.1"/>
    </source>
</evidence>
<protein>
    <submittedName>
        <fullName evidence="1">Uncharacterized protein</fullName>
    </submittedName>
</protein>
<dbReference type="EMBL" id="AUZM01000049">
    <property type="protein sequence ID" value="ERT05764.1"/>
    <property type="molecule type" value="Genomic_DNA"/>
</dbReference>
<dbReference type="AlphaFoldDB" id="U7QD13"/>
<proteinExistence type="predicted"/>
<dbReference type="Proteomes" id="UP000017127">
    <property type="component" value="Unassembled WGS sequence"/>
</dbReference>
<accession>U7QD13</accession>
<organism evidence="1 2">
    <name type="scientific">Lyngbya aestuarii BL J</name>
    <dbReference type="NCBI Taxonomy" id="1348334"/>
    <lineage>
        <taxon>Bacteria</taxon>
        <taxon>Bacillati</taxon>
        <taxon>Cyanobacteriota</taxon>
        <taxon>Cyanophyceae</taxon>
        <taxon>Oscillatoriophycideae</taxon>
        <taxon>Oscillatoriales</taxon>
        <taxon>Microcoleaceae</taxon>
        <taxon>Lyngbya</taxon>
    </lineage>
</organism>
<reference evidence="1 2" key="1">
    <citation type="journal article" date="2013" name="Front. Microbiol.">
        <title>Comparative genomic analyses of the cyanobacterium, Lyngbya aestuarii BL J, a powerful hydrogen producer.</title>
        <authorList>
            <person name="Kothari A."/>
            <person name="Vaughn M."/>
            <person name="Garcia-Pichel F."/>
        </authorList>
    </citation>
    <scope>NUCLEOTIDE SEQUENCE [LARGE SCALE GENOMIC DNA]</scope>
    <source>
        <strain evidence="1 2">BL J</strain>
    </source>
</reference>
<gene>
    <name evidence="1" type="ORF">M595_4286</name>
</gene>
<comment type="caution">
    <text evidence="1">The sequence shown here is derived from an EMBL/GenBank/DDBJ whole genome shotgun (WGS) entry which is preliminary data.</text>
</comment>
<evidence type="ECO:0000313" key="2">
    <source>
        <dbReference type="Proteomes" id="UP000017127"/>
    </source>
</evidence>